<keyword evidence="2" id="KW-1185">Reference proteome</keyword>
<sequence>MGHTQIPPSSSNTMAHLFKRNLPSSNALAQWDTNVKYRTRSLRQDLDKSQMGLSLDATSKELLEACEAKSSQLDTLLPVSRLSRQQLLDFYLDAFGELGALQHISPVHWIVLFDWEKEVLKLRCPDMQGQLGRLQALQRSLAVHDARSQVSKKEPEKSIKWTHLAKSIHVLFSLFLGFDSSTYFSSLETTG</sequence>
<organism evidence="1 2">
    <name type="scientific">Apiospora hydei</name>
    <dbReference type="NCBI Taxonomy" id="1337664"/>
    <lineage>
        <taxon>Eukaryota</taxon>
        <taxon>Fungi</taxon>
        <taxon>Dikarya</taxon>
        <taxon>Ascomycota</taxon>
        <taxon>Pezizomycotina</taxon>
        <taxon>Sordariomycetes</taxon>
        <taxon>Xylariomycetidae</taxon>
        <taxon>Amphisphaeriales</taxon>
        <taxon>Apiosporaceae</taxon>
        <taxon>Apiospora</taxon>
    </lineage>
</organism>
<accession>A0ABR1X8C4</accession>
<dbReference type="Proteomes" id="UP001433268">
    <property type="component" value="Unassembled WGS sequence"/>
</dbReference>
<protein>
    <submittedName>
        <fullName evidence="1">Uncharacterized protein</fullName>
    </submittedName>
</protein>
<reference evidence="1 2" key="1">
    <citation type="submission" date="2023-01" db="EMBL/GenBank/DDBJ databases">
        <title>Analysis of 21 Apiospora genomes using comparative genomics revels a genus with tremendous synthesis potential of carbohydrate active enzymes and secondary metabolites.</title>
        <authorList>
            <person name="Sorensen T."/>
        </authorList>
    </citation>
    <scope>NUCLEOTIDE SEQUENCE [LARGE SCALE GENOMIC DNA]</scope>
    <source>
        <strain evidence="1 2">CBS 114990</strain>
    </source>
</reference>
<evidence type="ECO:0000313" key="2">
    <source>
        <dbReference type="Proteomes" id="UP001433268"/>
    </source>
</evidence>
<gene>
    <name evidence="1" type="ORF">PG997_002040</name>
</gene>
<proteinExistence type="predicted"/>
<dbReference type="EMBL" id="JAQQWN010000003">
    <property type="protein sequence ID" value="KAK8091679.1"/>
    <property type="molecule type" value="Genomic_DNA"/>
</dbReference>
<dbReference type="RefSeq" id="XP_066673651.1">
    <property type="nucleotide sequence ID" value="XM_066806355.1"/>
</dbReference>
<dbReference type="GeneID" id="92039415"/>
<name>A0ABR1X8C4_9PEZI</name>
<evidence type="ECO:0000313" key="1">
    <source>
        <dbReference type="EMBL" id="KAK8091679.1"/>
    </source>
</evidence>
<comment type="caution">
    <text evidence="1">The sequence shown here is derived from an EMBL/GenBank/DDBJ whole genome shotgun (WGS) entry which is preliminary data.</text>
</comment>